<dbReference type="AlphaFoldDB" id="A0A8G1RN54"/>
<gene>
    <name evidence="1" type="ORF">BO72DRAFT_157997</name>
</gene>
<evidence type="ECO:0000313" key="2">
    <source>
        <dbReference type="Proteomes" id="UP000249789"/>
    </source>
</evidence>
<dbReference type="EMBL" id="KZ824654">
    <property type="protein sequence ID" value="RAK75718.1"/>
    <property type="molecule type" value="Genomic_DNA"/>
</dbReference>
<organism evidence="1 2">
    <name type="scientific">Aspergillus fijiensis CBS 313.89</name>
    <dbReference type="NCBI Taxonomy" id="1448319"/>
    <lineage>
        <taxon>Eukaryota</taxon>
        <taxon>Fungi</taxon>
        <taxon>Dikarya</taxon>
        <taxon>Ascomycota</taxon>
        <taxon>Pezizomycotina</taxon>
        <taxon>Eurotiomycetes</taxon>
        <taxon>Eurotiomycetidae</taxon>
        <taxon>Eurotiales</taxon>
        <taxon>Aspergillaceae</taxon>
        <taxon>Aspergillus</taxon>
    </lineage>
</organism>
<name>A0A8G1RN54_9EURO</name>
<sequence>MSQARCPQMDGWMDGWMDAWLDDQRDNQSGKRNEHLPGLKHSYSLFVGRWSAGDCLQSALRTSFLSIYDARMCA</sequence>
<proteinExistence type="predicted"/>
<dbReference type="VEuPathDB" id="FungiDB:BO72DRAFT_157997"/>
<keyword evidence="2" id="KW-1185">Reference proteome</keyword>
<accession>A0A8G1RN54</accession>
<reference evidence="1 2" key="1">
    <citation type="submission" date="2018-02" db="EMBL/GenBank/DDBJ databases">
        <title>The genomes of Aspergillus section Nigri reveals drivers in fungal speciation.</title>
        <authorList>
            <consortium name="DOE Joint Genome Institute"/>
            <person name="Vesth T.C."/>
            <person name="Nybo J."/>
            <person name="Theobald S."/>
            <person name="Brandl J."/>
            <person name="Frisvad J.C."/>
            <person name="Nielsen K.F."/>
            <person name="Lyhne E.K."/>
            <person name="Kogle M.E."/>
            <person name="Kuo A."/>
            <person name="Riley R."/>
            <person name="Clum A."/>
            <person name="Nolan M."/>
            <person name="Lipzen A."/>
            <person name="Salamov A."/>
            <person name="Henrissat B."/>
            <person name="Wiebenga A."/>
            <person name="De vries R.P."/>
            <person name="Grigoriev I.V."/>
            <person name="Mortensen U.H."/>
            <person name="Andersen M.R."/>
            <person name="Baker S.E."/>
        </authorList>
    </citation>
    <scope>NUCLEOTIDE SEQUENCE [LARGE SCALE GENOMIC DNA]</scope>
    <source>
        <strain evidence="1 2">CBS 313.89</strain>
    </source>
</reference>
<protein>
    <submittedName>
        <fullName evidence="1">Uncharacterized protein</fullName>
    </submittedName>
</protein>
<evidence type="ECO:0000313" key="1">
    <source>
        <dbReference type="EMBL" id="RAK75718.1"/>
    </source>
</evidence>
<dbReference type="RefSeq" id="XP_040799728.1">
    <property type="nucleotide sequence ID" value="XM_040939282.1"/>
</dbReference>
<dbReference type="Proteomes" id="UP000249789">
    <property type="component" value="Unassembled WGS sequence"/>
</dbReference>
<dbReference type="OrthoDB" id="5428255at2759"/>
<dbReference type="GeneID" id="63856615"/>